<dbReference type="InterPro" id="IPR046551">
    <property type="entry name" value="DUF6705"/>
</dbReference>
<dbReference type="eggNOG" id="ENOG50334TH">
    <property type="taxonomic scope" value="Bacteria"/>
</dbReference>
<gene>
    <name evidence="2" type="ORF">pgond44_03278</name>
</gene>
<dbReference type="STRING" id="1189619.pgond44_03278"/>
<comment type="caution">
    <text evidence="2">The sequence shown here is derived from an EMBL/GenBank/DDBJ whole genome shotgun (WGS) entry which is preliminary data.</text>
</comment>
<dbReference type="AlphaFoldDB" id="N1WPJ6"/>
<keyword evidence="3" id="KW-1185">Reference proteome</keyword>
<evidence type="ECO:0000259" key="1">
    <source>
        <dbReference type="Pfam" id="PF20448"/>
    </source>
</evidence>
<reference evidence="2 3" key="1">
    <citation type="journal article" date="2014" name="Genome Biol. Evol.">
        <title>Extensive gene acquisition in the extremely psychrophilic bacterial species Psychroflexus torquis and the link to sea-ice ecosystem specialism.</title>
        <authorList>
            <person name="Feng S."/>
            <person name="Powell S.M."/>
            <person name="Wilson R."/>
            <person name="Bowman J.P."/>
        </authorList>
    </citation>
    <scope>NUCLEOTIDE SEQUENCE [LARGE SCALE GENOMIC DNA]</scope>
    <source>
        <strain evidence="2 3">ACAM 44</strain>
    </source>
</reference>
<sequence>MKTLIFILALILNFGYTSAQEKLLEKGMESGKVEKGTYYKTQDNLLNKLIIIFSIFSISIFSCKAQIIPVEEHREYKKNEIEIPDCAYLKDVNNILPKFIGTWKGNYNSKSYEFKVTMHTKSFLGIQKDELLMRYKITDANGTLIESTLSLPNDSPNILKNGYVAETGSYVFSYIGRNGACGQNGWVFMNPYFDTNNKARLFLSIEGEIYPECSTGPADQILPTDWITLTKQ</sequence>
<name>N1WPJ6_9FLAO</name>
<evidence type="ECO:0000313" key="3">
    <source>
        <dbReference type="Proteomes" id="UP000012317"/>
    </source>
</evidence>
<dbReference type="EMBL" id="APLF01000003">
    <property type="protein sequence ID" value="EMY82226.1"/>
    <property type="molecule type" value="Genomic_DNA"/>
</dbReference>
<dbReference type="RefSeq" id="WP_003436612.1">
    <property type="nucleotide sequence ID" value="NZ_APLF01000003.1"/>
</dbReference>
<accession>N1WPJ6</accession>
<proteinExistence type="predicted"/>
<dbReference type="Proteomes" id="UP000012317">
    <property type="component" value="Unassembled WGS sequence"/>
</dbReference>
<organism evidence="2 3">
    <name type="scientific">Psychroflexus gondwanensis ACAM 44</name>
    <dbReference type="NCBI Taxonomy" id="1189619"/>
    <lineage>
        <taxon>Bacteria</taxon>
        <taxon>Pseudomonadati</taxon>
        <taxon>Bacteroidota</taxon>
        <taxon>Flavobacteriia</taxon>
        <taxon>Flavobacteriales</taxon>
        <taxon>Flavobacteriaceae</taxon>
        <taxon>Psychroflexus</taxon>
    </lineage>
</organism>
<evidence type="ECO:0000313" key="2">
    <source>
        <dbReference type="EMBL" id="EMY82226.1"/>
    </source>
</evidence>
<feature type="domain" description="DUF6705" evidence="1">
    <location>
        <begin position="50"/>
        <end position="168"/>
    </location>
</feature>
<protein>
    <recommendedName>
        <fullName evidence="1">DUF6705 domain-containing protein</fullName>
    </recommendedName>
</protein>
<dbReference type="Pfam" id="PF20448">
    <property type="entry name" value="DUF6705"/>
    <property type="match status" value="1"/>
</dbReference>